<dbReference type="PROSITE" id="PS50988">
    <property type="entry name" value="TROVE"/>
    <property type="match status" value="1"/>
</dbReference>
<evidence type="ECO:0000256" key="2">
    <source>
        <dbReference type="ARBA" id="ARBA00022737"/>
    </source>
</evidence>
<evidence type="ECO:0000256" key="4">
    <source>
        <dbReference type="SAM" id="MobiDB-lite"/>
    </source>
</evidence>
<dbReference type="InterPro" id="IPR011044">
    <property type="entry name" value="Quino_amine_DH_bsu"/>
</dbReference>
<feature type="repeat" description="WD" evidence="3">
    <location>
        <begin position="2066"/>
        <end position="2095"/>
    </location>
</feature>
<dbReference type="InterPro" id="IPR007111">
    <property type="entry name" value="NACHT_NTPase"/>
</dbReference>
<dbReference type="GeneID" id="110089563"/>
<dbReference type="SMART" id="SM00382">
    <property type="entry name" value="AAA"/>
    <property type="match status" value="1"/>
</dbReference>
<dbReference type="InterPro" id="IPR052652">
    <property type="entry name" value="Telomerase_Complex_Comp"/>
</dbReference>
<dbReference type="InterPro" id="IPR001680">
    <property type="entry name" value="WD40_rpt"/>
</dbReference>
<dbReference type="SUPFAM" id="SSF50978">
    <property type="entry name" value="WD40 repeat-like"/>
    <property type="match status" value="3"/>
</dbReference>
<dbReference type="SUPFAM" id="SSF50969">
    <property type="entry name" value="YVTN repeat-like/Quinoprotein amine dehydrogenase"/>
    <property type="match status" value="1"/>
</dbReference>
<evidence type="ECO:0000259" key="5">
    <source>
        <dbReference type="PROSITE" id="PS50837"/>
    </source>
</evidence>
<dbReference type="PROSITE" id="PS00678">
    <property type="entry name" value="WD_REPEATS_1"/>
    <property type="match status" value="2"/>
</dbReference>
<dbReference type="InterPro" id="IPR008858">
    <property type="entry name" value="TROVE_dom"/>
</dbReference>
<dbReference type="SUPFAM" id="SSF140864">
    <property type="entry name" value="TROVE domain-like"/>
    <property type="match status" value="1"/>
</dbReference>
<dbReference type="Pfam" id="PF25048">
    <property type="entry name" value="Beta-prop_TEP1_C"/>
    <property type="match status" value="1"/>
</dbReference>
<evidence type="ECO:0000256" key="3">
    <source>
        <dbReference type="PROSITE-ProRule" id="PRU00221"/>
    </source>
</evidence>
<proteinExistence type="predicted"/>
<dbReference type="Gene3D" id="3.40.50.300">
    <property type="entry name" value="P-loop containing nucleotide triphosphate hydrolases"/>
    <property type="match status" value="1"/>
</dbReference>
<evidence type="ECO:0000313" key="7">
    <source>
        <dbReference type="Proteomes" id="UP001652642"/>
    </source>
</evidence>
<feature type="repeat" description="WD" evidence="3">
    <location>
        <begin position="1895"/>
        <end position="1927"/>
    </location>
</feature>
<dbReference type="InterPro" id="IPR025139">
    <property type="entry name" value="DUF4062"/>
</dbReference>
<dbReference type="PROSITE" id="PS50082">
    <property type="entry name" value="WD_REPEATS_2"/>
    <property type="match status" value="9"/>
</dbReference>
<name>A0ABM5EIR4_9SAUR</name>
<dbReference type="Pfam" id="PF13271">
    <property type="entry name" value="DUF4062"/>
    <property type="match status" value="1"/>
</dbReference>
<feature type="domain" description="TROVE" evidence="6">
    <location>
        <begin position="277"/>
        <end position="726"/>
    </location>
</feature>
<dbReference type="PROSITE" id="PS50294">
    <property type="entry name" value="WD_REPEATS_REGION"/>
    <property type="match status" value="6"/>
</dbReference>
<dbReference type="Pfam" id="PF25047">
    <property type="entry name" value="Beta-prop_TEP1_2nd"/>
    <property type="match status" value="1"/>
</dbReference>
<evidence type="ECO:0000259" key="6">
    <source>
        <dbReference type="PROSITE" id="PS50988"/>
    </source>
</evidence>
<sequence>MDHAAHLCGEKPPFYTCSPLSFQNLEESRARLLRPITPSAPWLAALKPLNTQSSVMPDNKRTSYSLNSLNCRHPVSDLTKAQQKNVIEADHAGSRCDGRIWKEPTEDGEAVEDQKMPGGGEEQNQTKIIMRVQPLATGIKKPLPCLASSEPKLLWLENPFLKQPSSASLSLLRLEESRDHLLRPIATSAPHLTSSKPLEAQFRVYLDLQETPHLQISPSSHGAQDDVTLGSSNEADQQQGKGDEPDTATTMPEYILAIPEDSLKMQAEENDSSGDELQLESGDEDVKEQKLMLLSLACCSLVEGAKFGDPPGELQRELTRVCTNLAEHEPEFVLKVALYTRQELNIRSMANFLLALSSRLLPCRPHLRRYFCHAVQLPSDWMEVARIYQSLAGGGKTLASMPSCLRSAMADKFRQFDAYQLAKYNTRKSLGKKRHKPKAKKWEGSRQESWKEQPWAQGKILTSQFETLEKRLQKCFELKKEQPPAPKDQFSLKALIQRLHISEPALHVMSLLGRKYPSDLHTFSRSRLPGPWDSSLAGTRMKLPKPHTWDRELSKRGNNASAWEDLIDSGQLPFMAMLRNLRNILRAGVSERHHKRLLKRLEDKNSVIRSRQLPFRFLAAYKIILGLEKALQENSKPFPQIYQIIQGILKELGPHPDTDEMRAWDRRIIYRLRKIPAMFRLVRIKKKKLQKARDVRCSRDTLKRYCQALETAVSIAVRHNLPPIPGRTLILISCTPEMRDPYMKAKELCCPDPDKRDEVVRNTPPLTKMAMAMLLGSMVYSASEQAQLLLCNQSEVLGPVDMTGSVLKDAQALQSLSLELQECTEQHTASDVVMNLLTQRQHVDTILLLSCKPEEKLRGSCQWMYRHQVSPGCLFVNVCADAVSSRTFSSRSDVVMSGFSEHVLRFIAECGDSWFLEHVGKMDEIHGLPKQRGVTAAKQEATVVPLIPAPKSRWRSVRIFISSTFRDMHGERDLLTRSVFPELRARAAQFCLAVEDIDLRWGITEHESQRNKQLELCLSEVCQSQLFIGLLGERYGHVPSDYFLPDEPQYEWIKSYPVGRSVTELEAVQFLKGCKNPTAESRAFFYLRESDFLGSVPEAWKADFVAESEEAKRRVANLKEHIGKHEGLASFGRYKCQWGGVAHGRPYVKGLEDFGIRVLKDVWECLRHHYIERDGASLPGNSEEEEGSALQESFQELQQRRCCARTKLLHATVAQLRGGRIYVVSGEPGQGKTVFLAALAQELRSKAPAQGAGQPPSYHVVAHFAQARPDQAGAQVVLGRLCASLRKLLDQPPAPPGSYRGLVVQFGSLLHSVTQSLKRGQSLVVLIDGADLIHTAKGQLISDWLPEQLPQRASLILSVSEESALLGSLKRRTDVIHISLGPLDPPDRVAIIRKDLALYGKKLEESAFNNQMRLVLLKKGSRQPLYLTLLTQDLRLFALYEKLSERIQKLPVSLPLLLQHLLGCLEQDHGLELVAVALVSLWASRDGLTERDLYGILATWKELNRAGVTFEEAMVAGRHAGSYPVAPFVDFLRSLRGLLGACGSLSEPPGSRLHLCGTPLRAAVERRYLKKPGLDHVAHVLLAAHWWKLADPDGSGTFRNSKAESLRALPYHLVQSGQLNILASFLTSLNVMRAHLSLGLLCCLSEAYALYETAAGTEKDETVDFFRAFLQRNLVLLSQNPLLLLQQAVNEPDSSELCSQARAALGGNRRPFLRWANKRQKAQKTNSLVLTLPATPSCVSVAPSGKLAVVGTTEGMLHLVDVETGQEVKALLSTCDGISAVEFLSETRVCLGAFNGRFEVWSLTEGCRLVGIDAHMGQITECCISLDHRVLATVSLDGYLKLWDSTRGELTRKWDSLRPLNCVTFHPDSQLVAVGGWDRTVTILDAHEMSVISMLKGHDASVRSIAFSSAGNILIAGSLVGSISLWSWREAVVLGAFSAHSGCVSAVRFLPGGKLLTVGEDCKVQLWEGRLGQYCGTLGSATLSPALCVVPSPDGRRLAVGHHSDDVWVYSHPWGTNAGSTHCRASGVAVCSLAWLEDRFLIGGRSDGSLCLWNTSGLHPSCLHKLQGHEKAVTGLAVSGKLVASTSEDFTVRLWLFRPLTPDPVSPLAVLRGHTGGVTCCAFSPDGGCLATGGKDRALFLWDVKDPSQKAPALWKSLLFCHQDWISSCSWAGPTLLSASNDGTVRLWDPQTSQRLREFLGHQSPVCGVTSERDHVISVGRDGTLVSWDLQGVEKTRFFAHPGGANHCASFIEPGEKDFTLAAAGWDGTVKLWKPLTMEQPQRLPGHCAAIRGAAASPASFLTISEDKTVRVWALPKEGDETKDLPPHGGAVTALAWSPDGEFAVSGSDQGDLVVWHQARDVGTAKVGRCCIRALAFTSSRTVLVASDDVSLWDIKTSRQRDGGVSLTLRKLLRSAEEASVLCLGKPSPRGPLVLALADGDLLVLPPKSEDLQTSPYSGGAWDKKVHVGFEISAPEDEEEGGVLHVWDSMNRPNLFRMEVTESGALKDTWDPEHIPWAPTRLSGWVTVARLVKDKSLFCADSEGCLWTQTQQNEERVPRWIPDGWQRRKLHSDKITALHILGDKMITASHDQDVKIWERSSTKLLGQFRCRAPVSQLLPCPRAESPLLLIAGDILGNVYFLEWS</sequence>
<dbReference type="SMART" id="SM00320">
    <property type="entry name" value="WD40"/>
    <property type="match status" value="17"/>
</dbReference>
<protein>
    <submittedName>
        <fullName evidence="8">Telomerase protein component 1 isoform X1</fullName>
    </submittedName>
</protein>
<dbReference type="PROSITE" id="PS50837">
    <property type="entry name" value="NACHT"/>
    <property type="match status" value="1"/>
</dbReference>
<reference evidence="8" key="1">
    <citation type="submission" date="2025-08" db="UniProtKB">
        <authorList>
            <consortium name="RefSeq"/>
        </authorList>
    </citation>
    <scope>IDENTIFICATION</scope>
</reference>
<feature type="compositionally biased region" description="Polar residues" evidence="4">
    <location>
        <begin position="229"/>
        <end position="240"/>
    </location>
</feature>
<dbReference type="InterPro" id="IPR037214">
    <property type="entry name" value="TROVE_dom_sf"/>
</dbReference>
<dbReference type="PANTHER" id="PTHR44791:SF1">
    <property type="entry name" value="TELOMERASE PROTEIN COMPONENT 1"/>
    <property type="match status" value="1"/>
</dbReference>
<feature type="repeat" description="WD" evidence="3">
    <location>
        <begin position="1937"/>
        <end position="1968"/>
    </location>
</feature>
<dbReference type="InterPro" id="IPR041452">
    <property type="entry name" value="APAF1_C"/>
</dbReference>
<dbReference type="InterPro" id="IPR036322">
    <property type="entry name" value="WD40_repeat_dom_sf"/>
</dbReference>
<organism evidence="7 8">
    <name type="scientific">Pogona vitticeps</name>
    <name type="common">central bearded dragon</name>
    <dbReference type="NCBI Taxonomy" id="103695"/>
    <lineage>
        <taxon>Eukaryota</taxon>
        <taxon>Metazoa</taxon>
        <taxon>Chordata</taxon>
        <taxon>Craniata</taxon>
        <taxon>Vertebrata</taxon>
        <taxon>Euteleostomi</taxon>
        <taxon>Lepidosauria</taxon>
        <taxon>Squamata</taxon>
        <taxon>Bifurcata</taxon>
        <taxon>Unidentata</taxon>
        <taxon>Episquamata</taxon>
        <taxon>Toxicofera</taxon>
        <taxon>Iguania</taxon>
        <taxon>Acrodonta</taxon>
        <taxon>Agamidae</taxon>
        <taxon>Amphibolurinae</taxon>
        <taxon>Pogona</taxon>
    </lineage>
</organism>
<dbReference type="SUPFAM" id="SSF52540">
    <property type="entry name" value="P-loop containing nucleoside triphosphate hydrolases"/>
    <property type="match status" value="1"/>
</dbReference>
<dbReference type="InterPro" id="IPR015943">
    <property type="entry name" value="WD40/YVTN_repeat-like_dom_sf"/>
</dbReference>
<feature type="repeat" description="WD" evidence="3">
    <location>
        <begin position="2568"/>
        <end position="2607"/>
    </location>
</feature>
<evidence type="ECO:0000313" key="8">
    <source>
        <dbReference type="RefSeq" id="XP_072833044.1"/>
    </source>
</evidence>
<dbReference type="RefSeq" id="XP_072833044.1">
    <property type="nucleotide sequence ID" value="XM_072976943.1"/>
</dbReference>
<dbReference type="Pfam" id="PF17908">
    <property type="entry name" value="APAF1_C"/>
    <property type="match status" value="1"/>
</dbReference>
<dbReference type="Gene3D" id="1.25.40.370">
    <property type="match status" value="1"/>
</dbReference>
<evidence type="ECO:0000256" key="1">
    <source>
        <dbReference type="ARBA" id="ARBA00022574"/>
    </source>
</evidence>
<dbReference type="InterPro" id="IPR056829">
    <property type="entry name" value="Beta-prop_TEP1_2nd"/>
</dbReference>
<dbReference type="InterPro" id="IPR027417">
    <property type="entry name" value="P-loop_NTPase"/>
</dbReference>
<feature type="domain" description="NACHT" evidence="5">
    <location>
        <begin position="1220"/>
        <end position="1460"/>
    </location>
</feature>
<keyword evidence="2" id="KW-0677">Repeat</keyword>
<dbReference type="Gene3D" id="2.130.10.10">
    <property type="entry name" value="YVTN repeat-like/Quinoprotein amine dehydrogenase"/>
    <property type="match status" value="5"/>
</dbReference>
<feature type="repeat" description="WD" evidence="3">
    <location>
        <begin position="2111"/>
        <end position="2152"/>
    </location>
</feature>
<keyword evidence="1 3" id="KW-0853">WD repeat</keyword>
<gene>
    <name evidence="8" type="primary">TEP1</name>
</gene>
<keyword evidence="7" id="KW-1185">Reference proteome</keyword>
<dbReference type="InterPro" id="IPR003593">
    <property type="entry name" value="AAA+_ATPase"/>
</dbReference>
<dbReference type="CDD" id="cd00200">
    <property type="entry name" value="WD40"/>
    <property type="match status" value="2"/>
</dbReference>
<dbReference type="InterPro" id="IPR056828">
    <property type="entry name" value="Beta-prop_TEP1_C"/>
</dbReference>
<feature type="region of interest" description="Disordered" evidence="4">
    <location>
        <begin position="215"/>
        <end position="249"/>
    </location>
</feature>
<feature type="repeat" description="WD" evidence="3">
    <location>
        <begin position="1812"/>
        <end position="1853"/>
    </location>
</feature>
<dbReference type="PANTHER" id="PTHR44791">
    <property type="entry name" value="TELOMERASE PROTEIN COMPONENT 1 TEP1"/>
    <property type="match status" value="1"/>
</dbReference>
<accession>A0ABM5EIR4</accession>
<dbReference type="InterPro" id="IPR045804">
    <property type="entry name" value="DUF5920"/>
</dbReference>
<dbReference type="InterPro" id="IPR019775">
    <property type="entry name" value="WD40_repeat_CS"/>
</dbReference>
<feature type="repeat" description="WD" evidence="3">
    <location>
        <begin position="2159"/>
        <end position="2198"/>
    </location>
</feature>
<feature type="repeat" description="WD" evidence="3">
    <location>
        <begin position="2284"/>
        <end position="2313"/>
    </location>
</feature>
<dbReference type="Pfam" id="PF19334">
    <property type="entry name" value="DUF5920"/>
    <property type="match status" value="1"/>
</dbReference>
<feature type="repeat" description="WD" evidence="3">
    <location>
        <begin position="2325"/>
        <end position="2356"/>
    </location>
</feature>
<dbReference type="Pfam" id="PF00400">
    <property type="entry name" value="WD40"/>
    <property type="match status" value="5"/>
</dbReference>
<dbReference type="Proteomes" id="UP001652642">
    <property type="component" value="Chromosome 6"/>
</dbReference>
<dbReference type="Pfam" id="PF05729">
    <property type="entry name" value="NACHT"/>
    <property type="match status" value="1"/>
</dbReference>
<dbReference type="Pfam" id="PF05731">
    <property type="entry name" value="TROVE"/>
    <property type="match status" value="1"/>
</dbReference>